<dbReference type="Pfam" id="PF10006">
    <property type="entry name" value="DUF2249"/>
    <property type="match status" value="1"/>
</dbReference>
<keyword evidence="3" id="KW-1185">Reference proteome</keyword>
<comment type="caution">
    <text evidence="2">The sequence shown here is derived from an EMBL/GenBank/DDBJ whole genome shotgun (WGS) entry which is preliminary data.</text>
</comment>
<evidence type="ECO:0000259" key="1">
    <source>
        <dbReference type="Pfam" id="PF10006"/>
    </source>
</evidence>
<protein>
    <submittedName>
        <fullName evidence="2">DUF2249 domain-containing protein</fullName>
    </submittedName>
</protein>
<dbReference type="OrthoDB" id="8451629at2"/>
<gene>
    <name evidence="2" type="ORF">EEJ31_04260</name>
</gene>
<reference evidence="2 3" key="1">
    <citation type="submission" date="2018-11" db="EMBL/GenBank/DDBJ databases">
        <title>Cryobacterium sp. nov., isolated from rhizosphere soil of lettuce.</title>
        <authorList>
            <person name="Wang Y."/>
        </authorList>
    </citation>
    <scope>NUCLEOTIDE SEQUENCE [LARGE SCALE GENOMIC DNA]</scope>
    <source>
        <strain evidence="2 3">NEAU-85</strain>
    </source>
</reference>
<name>A0A3M8LEY6_9MICO</name>
<organism evidence="2 3">
    <name type="scientific">Cryobacterium tepidiphilum</name>
    <dbReference type="NCBI Taxonomy" id="2486026"/>
    <lineage>
        <taxon>Bacteria</taxon>
        <taxon>Bacillati</taxon>
        <taxon>Actinomycetota</taxon>
        <taxon>Actinomycetes</taxon>
        <taxon>Micrococcales</taxon>
        <taxon>Microbacteriaceae</taxon>
        <taxon>Cryobacterium</taxon>
    </lineage>
</organism>
<accession>A0A3M8LEY6</accession>
<dbReference type="InterPro" id="IPR018720">
    <property type="entry name" value="DUF2249"/>
</dbReference>
<dbReference type="Proteomes" id="UP000279859">
    <property type="component" value="Unassembled WGS sequence"/>
</dbReference>
<dbReference type="RefSeq" id="WP_123045062.1">
    <property type="nucleotide sequence ID" value="NZ_RDSR01000005.1"/>
</dbReference>
<proteinExistence type="predicted"/>
<feature type="domain" description="DUF2249" evidence="1">
    <location>
        <begin position="31"/>
        <end position="99"/>
    </location>
</feature>
<dbReference type="EMBL" id="RDSR01000005">
    <property type="protein sequence ID" value="RNE64097.1"/>
    <property type="molecule type" value="Genomic_DNA"/>
</dbReference>
<evidence type="ECO:0000313" key="3">
    <source>
        <dbReference type="Proteomes" id="UP000279859"/>
    </source>
</evidence>
<sequence>MKQPIELTDASARPGHSCECGILDEPDYPAFDVRPVPHAIRHATVFGALESIAVGGGLILVAPHDPLPLLAQIEDRMPGRFAVSYLERVPEAWRLLFVRPLPVRQ</sequence>
<evidence type="ECO:0000313" key="2">
    <source>
        <dbReference type="EMBL" id="RNE64097.1"/>
    </source>
</evidence>
<dbReference type="AlphaFoldDB" id="A0A3M8LEY6"/>